<reference evidence="2 3" key="1">
    <citation type="journal article" date="2017" name="Gigascience">
        <title>Genome sequence of the small brown planthopper, Laodelphax striatellus.</title>
        <authorList>
            <person name="Zhu J."/>
            <person name="Jiang F."/>
            <person name="Wang X."/>
            <person name="Yang P."/>
            <person name="Bao Y."/>
            <person name="Zhao W."/>
            <person name="Wang W."/>
            <person name="Lu H."/>
            <person name="Wang Q."/>
            <person name="Cui N."/>
            <person name="Li J."/>
            <person name="Chen X."/>
            <person name="Luo L."/>
            <person name="Yu J."/>
            <person name="Kang L."/>
            <person name="Cui F."/>
        </authorList>
    </citation>
    <scope>NUCLEOTIDE SEQUENCE [LARGE SCALE GENOMIC DNA]</scope>
    <source>
        <strain evidence="2">Lst14</strain>
    </source>
</reference>
<evidence type="ECO:0000256" key="1">
    <source>
        <dbReference type="SAM" id="MobiDB-lite"/>
    </source>
</evidence>
<comment type="caution">
    <text evidence="2">The sequence shown here is derived from an EMBL/GenBank/DDBJ whole genome shotgun (WGS) entry which is preliminary data.</text>
</comment>
<dbReference type="EMBL" id="QKKF02016927">
    <property type="protein sequence ID" value="RZF41238.1"/>
    <property type="molecule type" value="Genomic_DNA"/>
</dbReference>
<organism evidence="2 3">
    <name type="scientific">Laodelphax striatellus</name>
    <name type="common">Small brown planthopper</name>
    <name type="synonym">Delphax striatella</name>
    <dbReference type="NCBI Taxonomy" id="195883"/>
    <lineage>
        <taxon>Eukaryota</taxon>
        <taxon>Metazoa</taxon>
        <taxon>Ecdysozoa</taxon>
        <taxon>Arthropoda</taxon>
        <taxon>Hexapoda</taxon>
        <taxon>Insecta</taxon>
        <taxon>Pterygota</taxon>
        <taxon>Neoptera</taxon>
        <taxon>Paraneoptera</taxon>
        <taxon>Hemiptera</taxon>
        <taxon>Auchenorrhyncha</taxon>
        <taxon>Fulgoroidea</taxon>
        <taxon>Delphacidae</taxon>
        <taxon>Criomorphinae</taxon>
        <taxon>Laodelphax</taxon>
    </lineage>
</organism>
<evidence type="ECO:0000313" key="3">
    <source>
        <dbReference type="Proteomes" id="UP000291343"/>
    </source>
</evidence>
<dbReference type="InParanoid" id="A0A482X6X2"/>
<dbReference type="AlphaFoldDB" id="A0A482X6X2"/>
<keyword evidence="3" id="KW-1185">Reference proteome</keyword>
<proteinExistence type="predicted"/>
<name>A0A482X6X2_LAOST</name>
<evidence type="ECO:0000313" key="2">
    <source>
        <dbReference type="EMBL" id="RZF41238.1"/>
    </source>
</evidence>
<sequence>MMKRSRMKTLSEGVGRWKDLQSRKGEIVFLKCEISNKKPEQHASRPSKRRMEGAIQGATGQEIDPSMDEVGRCREVVVASGAAELGRICRQLTEADEKEERQLDLISKELSAMQTASYSKRMSVWTSKGEC</sequence>
<protein>
    <submittedName>
        <fullName evidence="2">Uncharacterized protein</fullName>
    </submittedName>
</protein>
<dbReference type="Proteomes" id="UP000291343">
    <property type="component" value="Unassembled WGS sequence"/>
</dbReference>
<accession>A0A482X6X2</accession>
<dbReference type="SMR" id="A0A482X6X2"/>
<feature type="region of interest" description="Disordered" evidence="1">
    <location>
        <begin position="37"/>
        <end position="67"/>
    </location>
</feature>
<gene>
    <name evidence="2" type="ORF">LSTR_LSTR010466</name>
</gene>